<accession>A0A9P8VLA5</accession>
<organism evidence="5 6">
    <name type="scientific">Plectosphaerella plurivora</name>
    <dbReference type="NCBI Taxonomy" id="936078"/>
    <lineage>
        <taxon>Eukaryota</taxon>
        <taxon>Fungi</taxon>
        <taxon>Dikarya</taxon>
        <taxon>Ascomycota</taxon>
        <taxon>Pezizomycotina</taxon>
        <taxon>Sordariomycetes</taxon>
        <taxon>Hypocreomycetidae</taxon>
        <taxon>Glomerellales</taxon>
        <taxon>Plectosphaerellaceae</taxon>
        <taxon>Plectosphaerella</taxon>
    </lineage>
</organism>
<gene>
    <name evidence="5" type="ORF">F5X68DRAFT_127656</name>
</gene>
<dbReference type="GO" id="GO:0016491">
    <property type="term" value="F:oxidoreductase activity"/>
    <property type="evidence" value="ECO:0007669"/>
    <property type="project" value="UniProtKB-KW"/>
</dbReference>
<evidence type="ECO:0000313" key="6">
    <source>
        <dbReference type="Proteomes" id="UP000770015"/>
    </source>
</evidence>
<dbReference type="Pfam" id="PF05368">
    <property type="entry name" value="NmrA"/>
    <property type="match status" value="1"/>
</dbReference>
<dbReference type="Gene3D" id="3.40.50.720">
    <property type="entry name" value="NAD(P)-binding Rossmann-like Domain"/>
    <property type="match status" value="1"/>
</dbReference>
<dbReference type="AlphaFoldDB" id="A0A9P8VLA5"/>
<name>A0A9P8VLA5_9PEZI</name>
<dbReference type="PANTHER" id="PTHR47706:SF4">
    <property type="entry name" value="NMRA-LIKE DOMAIN-CONTAINING PROTEIN"/>
    <property type="match status" value="1"/>
</dbReference>
<evidence type="ECO:0000259" key="4">
    <source>
        <dbReference type="Pfam" id="PF05368"/>
    </source>
</evidence>
<feature type="domain" description="NmrA-like" evidence="4">
    <location>
        <begin position="2"/>
        <end position="316"/>
    </location>
</feature>
<dbReference type="InterPro" id="IPR008030">
    <property type="entry name" value="NmrA-like"/>
</dbReference>
<sequence length="324" mass="35582">MSVIAVAGGTGKLGRAIVEALNATGKFTVFILGREVCQCFPSTESFTCHLIRMCRSELGAKILAVNYDDVPSITATLEKSNIDTVISAVTSVSTFDPELALIAASDKSSVTKRFIPSIWGVPYSEEIAALFPPAENKIKATNALEATSLDWTSVYNGYFLDYFGIPKVKSYMDPISLAVDVANDFAAIPGSGNVPITFTHTFDIAKYVAAYVQKATWEKEVYIIGDKVTWNEFVALAEDARGKKFTVVYDPLEKLAKGEITELPSHTHLYPFFPKPMLQGLFAAFGTFIENGVFDFKVAHTLNQEFPEIKARTVKEVLDAAWKQ</sequence>
<proteinExistence type="inferred from homology"/>
<keyword evidence="2" id="KW-0521">NADP</keyword>
<comment type="similarity">
    <text evidence="1">Belongs to the NmrA-type oxidoreductase family. Isoflavone reductase subfamily.</text>
</comment>
<protein>
    <recommendedName>
        <fullName evidence="4">NmrA-like domain-containing protein</fullName>
    </recommendedName>
</protein>
<dbReference type="PANTHER" id="PTHR47706">
    <property type="entry name" value="NMRA-LIKE FAMILY PROTEIN"/>
    <property type="match status" value="1"/>
</dbReference>
<evidence type="ECO:0000256" key="1">
    <source>
        <dbReference type="ARBA" id="ARBA00005725"/>
    </source>
</evidence>
<keyword evidence="3" id="KW-0560">Oxidoreductase</keyword>
<dbReference type="SUPFAM" id="SSF51735">
    <property type="entry name" value="NAD(P)-binding Rossmann-fold domains"/>
    <property type="match status" value="1"/>
</dbReference>
<evidence type="ECO:0000256" key="2">
    <source>
        <dbReference type="ARBA" id="ARBA00022857"/>
    </source>
</evidence>
<reference evidence="5" key="1">
    <citation type="journal article" date="2021" name="Nat. Commun.">
        <title>Genetic determinants of endophytism in the Arabidopsis root mycobiome.</title>
        <authorList>
            <person name="Mesny F."/>
            <person name="Miyauchi S."/>
            <person name="Thiergart T."/>
            <person name="Pickel B."/>
            <person name="Atanasova L."/>
            <person name="Karlsson M."/>
            <person name="Huettel B."/>
            <person name="Barry K.W."/>
            <person name="Haridas S."/>
            <person name="Chen C."/>
            <person name="Bauer D."/>
            <person name="Andreopoulos W."/>
            <person name="Pangilinan J."/>
            <person name="LaButti K."/>
            <person name="Riley R."/>
            <person name="Lipzen A."/>
            <person name="Clum A."/>
            <person name="Drula E."/>
            <person name="Henrissat B."/>
            <person name="Kohler A."/>
            <person name="Grigoriev I.V."/>
            <person name="Martin F.M."/>
            <person name="Hacquard S."/>
        </authorList>
    </citation>
    <scope>NUCLEOTIDE SEQUENCE</scope>
    <source>
        <strain evidence="5">MPI-SDFR-AT-0117</strain>
    </source>
</reference>
<dbReference type="InterPro" id="IPR051609">
    <property type="entry name" value="NmrA/Isoflavone_reductase-like"/>
</dbReference>
<keyword evidence="6" id="KW-1185">Reference proteome</keyword>
<dbReference type="Proteomes" id="UP000770015">
    <property type="component" value="Unassembled WGS sequence"/>
</dbReference>
<evidence type="ECO:0000256" key="3">
    <source>
        <dbReference type="ARBA" id="ARBA00023002"/>
    </source>
</evidence>
<comment type="caution">
    <text evidence="5">The sequence shown here is derived from an EMBL/GenBank/DDBJ whole genome shotgun (WGS) entry which is preliminary data.</text>
</comment>
<dbReference type="Gene3D" id="3.90.25.10">
    <property type="entry name" value="UDP-galactose 4-epimerase, domain 1"/>
    <property type="match status" value="1"/>
</dbReference>
<evidence type="ECO:0000313" key="5">
    <source>
        <dbReference type="EMBL" id="KAH6695591.1"/>
    </source>
</evidence>
<dbReference type="EMBL" id="JAGSXJ010000002">
    <property type="protein sequence ID" value="KAH6695591.1"/>
    <property type="molecule type" value="Genomic_DNA"/>
</dbReference>
<dbReference type="InterPro" id="IPR036291">
    <property type="entry name" value="NAD(P)-bd_dom_sf"/>
</dbReference>
<dbReference type="OrthoDB" id="419598at2759"/>